<comment type="subcellular location">
    <subcellularLocation>
        <location evidence="1">Cell inner membrane</location>
        <topology evidence="1">Multi-pass membrane protein</topology>
    </subcellularLocation>
</comment>
<evidence type="ECO:0000256" key="4">
    <source>
        <dbReference type="ARBA" id="ARBA00022692"/>
    </source>
</evidence>
<comment type="similarity">
    <text evidence="7">Belongs to the major facilitator superfamily. Drug:H(+) antiporter-3 (DHA3) (TC 2.A.1.21) family.</text>
</comment>
<evidence type="ECO:0000256" key="3">
    <source>
        <dbReference type="ARBA" id="ARBA00022475"/>
    </source>
</evidence>
<feature type="transmembrane region" description="Helical" evidence="9">
    <location>
        <begin position="76"/>
        <end position="94"/>
    </location>
</feature>
<dbReference type="Gene3D" id="1.20.1250.20">
    <property type="entry name" value="MFS general substrate transporter like domains"/>
    <property type="match status" value="1"/>
</dbReference>
<feature type="transmembrane region" description="Helical" evidence="9">
    <location>
        <begin position="374"/>
        <end position="394"/>
    </location>
</feature>
<feature type="transmembrane region" description="Helical" evidence="9">
    <location>
        <begin position="150"/>
        <end position="167"/>
    </location>
</feature>
<comment type="caution">
    <text evidence="11">The sequence shown here is derived from an EMBL/GenBank/DDBJ whole genome shotgun (WGS) entry which is preliminary data.</text>
</comment>
<feature type="transmembrane region" description="Helical" evidence="9">
    <location>
        <begin position="284"/>
        <end position="304"/>
    </location>
</feature>
<sequence>MGDARVRRGPLVAFLAAEGVSLAGNKMTMLALPWLVLTTTGSPTKVGLVAFAQTGCYVLVKIAGAPWIDRLGRKRCAVWGGFASAAVLVVAPATSHLAGLPFPALLAIVAALGAVQSLTDAAKRLMVPDLVAASGAPLERVTSLYAGVERLSFLLGTPAAGLLIAWLGAVDVLLLDAVAAAFAAVLIAAAVPAGPRQQPEGGYLDSLRVGLRYVRTDRLLLAISAVLLFTNLIDQATMAVYVPTWIAQVVGDPAVLGTIAGAYGLGAVLGSLLFAWLGPRLPRYRTFAVSLLLTGSPLLFGLALTTSLPLLLGICVWCGAMSASINPIISSAMFERVPAELHARVFGFTGSLAWAGIPLGGLLGGLAVDALGRTPGLLLSASVYLVVTLLPLLFRRTWRRLDRDAPTADDAPRPAVIA</sequence>
<feature type="transmembrane region" description="Helical" evidence="9">
    <location>
        <begin position="100"/>
        <end position="118"/>
    </location>
</feature>
<dbReference type="InterPro" id="IPR036259">
    <property type="entry name" value="MFS_trans_sf"/>
</dbReference>
<feature type="transmembrane region" description="Helical" evidence="9">
    <location>
        <begin position="310"/>
        <end position="334"/>
    </location>
</feature>
<evidence type="ECO:0000259" key="10">
    <source>
        <dbReference type="PROSITE" id="PS50850"/>
    </source>
</evidence>
<gene>
    <name evidence="11" type="ORF">Asi02nite_70400</name>
</gene>
<dbReference type="CDD" id="cd06173">
    <property type="entry name" value="MFS_MefA_like"/>
    <property type="match status" value="1"/>
</dbReference>
<evidence type="ECO:0000256" key="6">
    <source>
        <dbReference type="ARBA" id="ARBA00023136"/>
    </source>
</evidence>
<evidence type="ECO:0000313" key="12">
    <source>
        <dbReference type="Proteomes" id="UP000604117"/>
    </source>
</evidence>
<evidence type="ECO:0000256" key="1">
    <source>
        <dbReference type="ARBA" id="ARBA00004429"/>
    </source>
</evidence>
<keyword evidence="4 9" id="KW-0812">Transmembrane</keyword>
<dbReference type="PANTHER" id="PTHR23513">
    <property type="entry name" value="INTEGRAL MEMBRANE EFFLUX PROTEIN-RELATED"/>
    <property type="match status" value="1"/>
</dbReference>
<dbReference type="SUPFAM" id="SSF103473">
    <property type="entry name" value="MFS general substrate transporter"/>
    <property type="match status" value="1"/>
</dbReference>
<proteinExistence type="inferred from homology"/>
<dbReference type="PROSITE" id="PS00216">
    <property type="entry name" value="SUGAR_TRANSPORT_1"/>
    <property type="match status" value="1"/>
</dbReference>
<dbReference type="Proteomes" id="UP000604117">
    <property type="component" value="Unassembled WGS sequence"/>
</dbReference>
<accession>A0ABQ4D1W0</accession>
<dbReference type="InterPro" id="IPR011701">
    <property type="entry name" value="MFS"/>
</dbReference>
<keyword evidence="5 9" id="KW-1133">Transmembrane helix</keyword>
<evidence type="ECO:0000256" key="2">
    <source>
        <dbReference type="ARBA" id="ARBA00022448"/>
    </source>
</evidence>
<evidence type="ECO:0000256" key="8">
    <source>
        <dbReference type="ARBA" id="ARBA00040914"/>
    </source>
</evidence>
<organism evidence="11 12">
    <name type="scientific">Asanoa siamensis</name>
    <dbReference type="NCBI Taxonomy" id="926357"/>
    <lineage>
        <taxon>Bacteria</taxon>
        <taxon>Bacillati</taxon>
        <taxon>Actinomycetota</taxon>
        <taxon>Actinomycetes</taxon>
        <taxon>Micromonosporales</taxon>
        <taxon>Micromonosporaceae</taxon>
        <taxon>Asanoa</taxon>
    </lineage>
</organism>
<feature type="transmembrane region" description="Helical" evidence="9">
    <location>
        <begin position="46"/>
        <end position="64"/>
    </location>
</feature>
<dbReference type="EMBL" id="BONE01000093">
    <property type="protein sequence ID" value="GIF77522.1"/>
    <property type="molecule type" value="Genomic_DNA"/>
</dbReference>
<evidence type="ECO:0000256" key="5">
    <source>
        <dbReference type="ARBA" id="ARBA00022989"/>
    </source>
</evidence>
<name>A0ABQ4D1W0_9ACTN</name>
<evidence type="ECO:0000256" key="7">
    <source>
        <dbReference type="ARBA" id="ARBA00038075"/>
    </source>
</evidence>
<feature type="transmembrane region" description="Helical" evidence="9">
    <location>
        <begin position="173"/>
        <end position="191"/>
    </location>
</feature>
<dbReference type="InterPro" id="IPR020846">
    <property type="entry name" value="MFS_dom"/>
</dbReference>
<keyword evidence="3" id="KW-1003">Cell membrane</keyword>
<evidence type="ECO:0000256" key="9">
    <source>
        <dbReference type="SAM" id="Phobius"/>
    </source>
</evidence>
<dbReference type="RefSeq" id="WP_203718380.1">
    <property type="nucleotide sequence ID" value="NZ_BONE01000093.1"/>
</dbReference>
<keyword evidence="2" id="KW-0813">Transport</keyword>
<evidence type="ECO:0000313" key="11">
    <source>
        <dbReference type="EMBL" id="GIF77522.1"/>
    </source>
</evidence>
<feature type="transmembrane region" description="Helical" evidence="9">
    <location>
        <begin position="346"/>
        <end position="368"/>
    </location>
</feature>
<dbReference type="PROSITE" id="PS50850">
    <property type="entry name" value="MFS"/>
    <property type="match status" value="1"/>
</dbReference>
<protein>
    <recommendedName>
        <fullName evidence="8">Multidrug efflux pump Tap</fullName>
    </recommendedName>
</protein>
<dbReference type="Pfam" id="PF07690">
    <property type="entry name" value="MFS_1"/>
    <property type="match status" value="1"/>
</dbReference>
<feature type="transmembrane region" description="Helical" evidence="9">
    <location>
        <begin position="254"/>
        <end position="277"/>
    </location>
</feature>
<feature type="transmembrane region" description="Helical" evidence="9">
    <location>
        <begin position="219"/>
        <end position="242"/>
    </location>
</feature>
<dbReference type="PANTHER" id="PTHR23513:SF9">
    <property type="entry name" value="ENTEROBACTIN EXPORTER ENTS"/>
    <property type="match status" value="1"/>
</dbReference>
<dbReference type="InterPro" id="IPR005829">
    <property type="entry name" value="Sugar_transporter_CS"/>
</dbReference>
<reference evidence="11 12" key="1">
    <citation type="submission" date="2021-01" db="EMBL/GenBank/DDBJ databases">
        <title>Whole genome shotgun sequence of Asanoa siamensis NBRC 107932.</title>
        <authorList>
            <person name="Komaki H."/>
            <person name="Tamura T."/>
        </authorList>
    </citation>
    <scope>NUCLEOTIDE SEQUENCE [LARGE SCALE GENOMIC DNA]</scope>
    <source>
        <strain evidence="11 12">NBRC 107932</strain>
    </source>
</reference>
<keyword evidence="12" id="KW-1185">Reference proteome</keyword>
<feature type="domain" description="Major facilitator superfamily (MFS) profile" evidence="10">
    <location>
        <begin position="5"/>
        <end position="399"/>
    </location>
</feature>
<keyword evidence="6 9" id="KW-0472">Membrane</keyword>